<evidence type="ECO:0000313" key="2">
    <source>
        <dbReference type="Proteomes" id="UP001280121"/>
    </source>
</evidence>
<name>A0AAD9WSV8_9ROSI</name>
<evidence type="ECO:0000313" key="1">
    <source>
        <dbReference type="EMBL" id="KAK2642584.1"/>
    </source>
</evidence>
<dbReference type="AlphaFoldDB" id="A0AAD9WSV8"/>
<protein>
    <submittedName>
        <fullName evidence="1">Uncharacterized protein</fullName>
    </submittedName>
</protein>
<proteinExistence type="predicted"/>
<dbReference type="Proteomes" id="UP001280121">
    <property type="component" value="Unassembled WGS sequence"/>
</dbReference>
<keyword evidence="2" id="KW-1185">Reference proteome</keyword>
<dbReference type="EMBL" id="JANJYI010000007">
    <property type="protein sequence ID" value="KAK2642584.1"/>
    <property type="molecule type" value="Genomic_DNA"/>
</dbReference>
<comment type="caution">
    <text evidence="1">The sequence shown here is derived from an EMBL/GenBank/DDBJ whole genome shotgun (WGS) entry which is preliminary data.</text>
</comment>
<gene>
    <name evidence="1" type="ORF">Ddye_024347</name>
</gene>
<organism evidence="1 2">
    <name type="scientific">Dipteronia dyeriana</name>
    <dbReference type="NCBI Taxonomy" id="168575"/>
    <lineage>
        <taxon>Eukaryota</taxon>
        <taxon>Viridiplantae</taxon>
        <taxon>Streptophyta</taxon>
        <taxon>Embryophyta</taxon>
        <taxon>Tracheophyta</taxon>
        <taxon>Spermatophyta</taxon>
        <taxon>Magnoliopsida</taxon>
        <taxon>eudicotyledons</taxon>
        <taxon>Gunneridae</taxon>
        <taxon>Pentapetalae</taxon>
        <taxon>rosids</taxon>
        <taxon>malvids</taxon>
        <taxon>Sapindales</taxon>
        <taxon>Sapindaceae</taxon>
        <taxon>Hippocastanoideae</taxon>
        <taxon>Acereae</taxon>
        <taxon>Dipteronia</taxon>
    </lineage>
</organism>
<reference evidence="1" key="1">
    <citation type="journal article" date="2023" name="Plant J.">
        <title>Genome sequences and population genomics provide insights into the demographic history, inbreeding, and mutation load of two 'living fossil' tree species of Dipteronia.</title>
        <authorList>
            <person name="Feng Y."/>
            <person name="Comes H.P."/>
            <person name="Chen J."/>
            <person name="Zhu S."/>
            <person name="Lu R."/>
            <person name="Zhang X."/>
            <person name="Li P."/>
            <person name="Qiu J."/>
            <person name="Olsen K.M."/>
            <person name="Qiu Y."/>
        </authorList>
    </citation>
    <scope>NUCLEOTIDE SEQUENCE</scope>
    <source>
        <strain evidence="1">KIB01</strain>
    </source>
</reference>
<accession>A0AAD9WSV8</accession>
<sequence length="87" mass="9852">MFEVVGMLEGATDIPDVIPEAGSYSQDLRFKDIRDQCRLMHNQSLVGSQAGYPTLARFSTSDQDLYEITDESYLRCQIENKNSLSEL</sequence>